<dbReference type="EMBL" id="ADOU02000005">
    <property type="protein sequence ID" value="KGJ66822.1"/>
    <property type="molecule type" value="Genomic_DNA"/>
</dbReference>
<reference evidence="1 2" key="1">
    <citation type="journal article" date="2014" name="BMC Genomics">
        <title>Comparative genomics of Bradyrhizobium japonicum CPAC 15 and Bradyrhizobium diazoefficiens CPAC 7: elite model strains for understanding symbiotic performance with soybean.</title>
        <authorList>
            <person name="Siqueira A.F."/>
            <person name="Ormeno-Orrillo E."/>
            <person name="Souza R.C."/>
            <person name="Rodrigues E.P."/>
            <person name="Almeida L.G."/>
            <person name="Barcellos F.G."/>
            <person name="Batista J.S."/>
            <person name="Nakatami A.S."/>
            <person name="Martinez-Romero E."/>
            <person name="Vasconcelos A.T."/>
            <person name="Hungria M."/>
        </authorList>
    </citation>
    <scope>NUCLEOTIDE SEQUENCE [LARGE SCALE GENOMIC DNA]</scope>
    <source>
        <strain evidence="1 2">SEMIA 5080</strain>
    </source>
</reference>
<name>A0A837CCF4_9BRAD</name>
<dbReference type="Proteomes" id="UP000024900">
    <property type="component" value="Unassembled WGS sequence"/>
</dbReference>
<protein>
    <submittedName>
        <fullName evidence="1">Uncharacterized protein</fullName>
    </submittedName>
</protein>
<sequence>MEARQRECRGQEQSRRYAATCIDRPGHCGPEPFDDSIAAGRKHLVMQAVVRPAPDGALGGAQTGTARDDNLKRMVDELARGCRTHIGSRRIRIGCRQPAMTFRLD</sequence>
<proteinExistence type="predicted"/>
<comment type="caution">
    <text evidence="1">The sequence shown here is derived from an EMBL/GenBank/DDBJ whole genome shotgun (WGS) entry which is preliminary data.</text>
</comment>
<gene>
    <name evidence="1" type="ORF">BJA5080_03441</name>
</gene>
<dbReference type="AlphaFoldDB" id="A0A837CCF4"/>
<organism evidence="1 2">
    <name type="scientific">Bradyrhizobium diazoefficiens SEMIA 5080</name>
    <dbReference type="NCBI Taxonomy" id="754504"/>
    <lineage>
        <taxon>Bacteria</taxon>
        <taxon>Pseudomonadati</taxon>
        <taxon>Pseudomonadota</taxon>
        <taxon>Alphaproteobacteria</taxon>
        <taxon>Hyphomicrobiales</taxon>
        <taxon>Nitrobacteraceae</taxon>
        <taxon>Bradyrhizobium</taxon>
    </lineage>
</organism>
<accession>A0A837CCF4</accession>
<evidence type="ECO:0000313" key="1">
    <source>
        <dbReference type="EMBL" id="KGJ66822.1"/>
    </source>
</evidence>
<evidence type="ECO:0000313" key="2">
    <source>
        <dbReference type="Proteomes" id="UP000024900"/>
    </source>
</evidence>